<dbReference type="EMBL" id="FNFC01000005">
    <property type="protein sequence ID" value="SDJ57570.1"/>
    <property type="molecule type" value="Genomic_DNA"/>
</dbReference>
<keyword evidence="4" id="KW-0560">Oxidoreductase</keyword>
<accession>A0A1G8UXC2</accession>
<evidence type="ECO:0000256" key="3">
    <source>
        <dbReference type="ARBA" id="ARBA00022723"/>
    </source>
</evidence>
<organism evidence="6 7">
    <name type="scientific">Halovenus aranensis</name>
    <dbReference type="NCBI Taxonomy" id="890420"/>
    <lineage>
        <taxon>Archaea</taxon>
        <taxon>Methanobacteriati</taxon>
        <taxon>Methanobacteriota</taxon>
        <taxon>Stenosarchaea group</taxon>
        <taxon>Halobacteria</taxon>
        <taxon>Halobacteriales</taxon>
        <taxon>Haloarculaceae</taxon>
        <taxon>Halovenus</taxon>
    </lineage>
</organism>
<dbReference type="Pfam" id="PF03055">
    <property type="entry name" value="RPE65"/>
    <property type="match status" value="1"/>
</dbReference>
<dbReference type="AlphaFoldDB" id="A0A1G8UXC2"/>
<keyword evidence="3" id="KW-0479">Metal-binding</keyword>
<dbReference type="OrthoDB" id="199596at2157"/>
<evidence type="ECO:0000313" key="7">
    <source>
        <dbReference type="Proteomes" id="UP000198856"/>
    </source>
</evidence>
<evidence type="ECO:0000313" key="6">
    <source>
        <dbReference type="EMBL" id="SDJ57570.1"/>
    </source>
</evidence>
<sequence>MSDANFTPGFQSLEEEVSRRQLPVEGEIPAWLSGRLVRNGPAKFEGGGERVVHWFDGLGMVRSYEFDDGGVYYTNRFLRTESYADAMAGRPTGQFATGERGLQKLLGWLRRLGPPEPTDNANVHVARLGGEYVALTEVPRWTRFGDALETRGEFAFRDLLEYDMITAHLVADPRGGHLGHALSFGRTHEYRLFRIPEGTRRREEIAAIPTDTPAYIHSIGVSETQIVLVETPLQIDVLAALSPFTEGFFDLLQWDDSQDTTVYVVSRETGEVTTETTVPSFFTFHIVNAFDDAGDVVVDLVAFDDDQIVQALSLAELDEAGFAGAPPGRLVRYRVSADGGVTARQRYDGGIELPTVPRQARTRRHRYVYGQATDRKGANGLVKVDTDRESASEVWERDLYIEEPRMVEHPDPDHEDDGVVLAPALDVAAEQSVLLCLDAATLSELGRARLPHPVPFGFHGRFFDD</sequence>
<protein>
    <submittedName>
        <fullName evidence="6">Carotenoid cleavage dioxygenase</fullName>
    </submittedName>
</protein>
<evidence type="ECO:0000256" key="5">
    <source>
        <dbReference type="ARBA" id="ARBA00023004"/>
    </source>
</evidence>
<dbReference type="InterPro" id="IPR004294">
    <property type="entry name" value="Carotenoid_Oase"/>
</dbReference>
<reference evidence="6 7" key="1">
    <citation type="submission" date="2016-10" db="EMBL/GenBank/DDBJ databases">
        <authorList>
            <person name="de Groot N.N."/>
        </authorList>
    </citation>
    <scope>NUCLEOTIDE SEQUENCE [LARGE SCALE GENOMIC DNA]</scope>
    <source>
        <strain evidence="6 7">IBRC-M10015</strain>
    </source>
</reference>
<dbReference type="PANTHER" id="PTHR10543">
    <property type="entry name" value="BETA-CAROTENE DIOXYGENASE"/>
    <property type="match status" value="1"/>
</dbReference>
<gene>
    <name evidence="6" type="ORF">SAMN05216226_105137</name>
</gene>
<proteinExistence type="inferred from homology"/>
<comment type="similarity">
    <text evidence="2">Belongs to the carotenoid oxygenase family.</text>
</comment>
<dbReference type="GO" id="GO:0046872">
    <property type="term" value="F:metal ion binding"/>
    <property type="evidence" value="ECO:0007669"/>
    <property type="project" value="UniProtKB-KW"/>
</dbReference>
<dbReference type="GO" id="GO:0010436">
    <property type="term" value="F:carotenoid dioxygenase activity"/>
    <property type="evidence" value="ECO:0007669"/>
    <property type="project" value="TreeGrafter"/>
</dbReference>
<comment type="cofactor">
    <cofactor evidence="1">
        <name>Fe(2+)</name>
        <dbReference type="ChEBI" id="CHEBI:29033"/>
    </cofactor>
</comment>
<keyword evidence="6" id="KW-0223">Dioxygenase</keyword>
<dbReference type="Proteomes" id="UP000198856">
    <property type="component" value="Unassembled WGS sequence"/>
</dbReference>
<keyword evidence="5" id="KW-0408">Iron</keyword>
<dbReference type="STRING" id="890420.SAMN05216226_105137"/>
<dbReference type="PANTHER" id="PTHR10543:SF24">
    <property type="entry name" value="CAROTENOID ISOMEROOXYGENASE"/>
    <property type="match status" value="1"/>
</dbReference>
<dbReference type="GO" id="GO:0016121">
    <property type="term" value="P:carotene catabolic process"/>
    <property type="evidence" value="ECO:0007669"/>
    <property type="project" value="TreeGrafter"/>
</dbReference>
<keyword evidence="7" id="KW-1185">Reference proteome</keyword>
<name>A0A1G8UXC2_9EURY</name>
<evidence type="ECO:0000256" key="1">
    <source>
        <dbReference type="ARBA" id="ARBA00001954"/>
    </source>
</evidence>
<evidence type="ECO:0000256" key="4">
    <source>
        <dbReference type="ARBA" id="ARBA00023002"/>
    </source>
</evidence>
<evidence type="ECO:0000256" key="2">
    <source>
        <dbReference type="ARBA" id="ARBA00006787"/>
    </source>
</evidence>
<dbReference type="RefSeq" id="WP_092701009.1">
    <property type="nucleotide sequence ID" value="NZ_FNFC01000005.1"/>
</dbReference>